<dbReference type="PANTHER" id="PTHR11845">
    <property type="entry name" value="5'-DEOXYNUCLEOTIDASE HDDC2"/>
    <property type="match status" value="1"/>
</dbReference>
<dbReference type="Gene3D" id="1.10.3210.10">
    <property type="entry name" value="Hypothetical protein af1432"/>
    <property type="match status" value="1"/>
</dbReference>
<dbReference type="Pfam" id="PF13023">
    <property type="entry name" value="HD_3"/>
    <property type="match status" value="1"/>
</dbReference>
<protein>
    <recommendedName>
        <fullName evidence="5">5'-deoxynucleotidase</fullName>
        <ecNumber evidence="5">3.1.3.89</ecNumber>
    </recommendedName>
</protein>
<evidence type="ECO:0000256" key="4">
    <source>
        <dbReference type="ARBA" id="ARBA00011738"/>
    </source>
</evidence>
<keyword evidence="10" id="KW-1185">Reference proteome</keyword>
<comment type="subunit">
    <text evidence="4">Homodimer.</text>
</comment>
<comment type="catalytic activity">
    <reaction evidence="1">
        <text>a 2'-deoxyribonucleoside 5'-phosphate + H2O = a 2'-deoxyribonucleoside + phosphate</text>
        <dbReference type="Rhea" id="RHEA:36167"/>
        <dbReference type="ChEBI" id="CHEBI:15377"/>
        <dbReference type="ChEBI" id="CHEBI:18274"/>
        <dbReference type="ChEBI" id="CHEBI:43474"/>
        <dbReference type="ChEBI" id="CHEBI:65317"/>
        <dbReference type="EC" id="3.1.3.89"/>
    </reaction>
</comment>
<evidence type="ECO:0000256" key="6">
    <source>
        <dbReference type="ARBA" id="ARBA00022723"/>
    </source>
</evidence>
<keyword evidence="7 9" id="KW-0378">Hydrolase</keyword>
<evidence type="ECO:0000256" key="7">
    <source>
        <dbReference type="ARBA" id="ARBA00022801"/>
    </source>
</evidence>
<dbReference type="EMBL" id="JBHSPB010000004">
    <property type="protein sequence ID" value="MFC5719995.1"/>
    <property type="molecule type" value="Genomic_DNA"/>
</dbReference>
<evidence type="ECO:0000313" key="10">
    <source>
        <dbReference type="Proteomes" id="UP001596083"/>
    </source>
</evidence>
<dbReference type="RefSeq" id="WP_390315104.1">
    <property type="nucleotide sequence ID" value="NZ_JBHSPB010000004.1"/>
</dbReference>
<sequence>MQTHLPQLLDFLSFSARLRDVTRHNNATPDRKESVAEHSWHLALTVWVLHREFERECGHVLDLERMVKMCLVHDLAEIEAGDPSAWVTRNDAGRSEEKARKEQEIAERRFGALPGPLGDELLAVWREYEDGVTPEARLVRGVDRLNPALMRYLTGQGWQDVGADAAALDALQLPRLAVSETLTALYTEVRDAAVRQGLLPAAP</sequence>
<dbReference type="EC" id="3.1.3.89" evidence="5"/>
<dbReference type="SUPFAM" id="SSF109604">
    <property type="entry name" value="HD-domain/PDEase-like"/>
    <property type="match status" value="1"/>
</dbReference>
<evidence type="ECO:0000256" key="2">
    <source>
        <dbReference type="ARBA" id="ARBA00001936"/>
    </source>
</evidence>
<gene>
    <name evidence="9" type="ORF">ACFP1Z_07395</name>
</gene>
<dbReference type="Proteomes" id="UP001596083">
    <property type="component" value="Unassembled WGS sequence"/>
</dbReference>
<evidence type="ECO:0000259" key="8">
    <source>
        <dbReference type="SMART" id="SM00471"/>
    </source>
</evidence>
<organism evidence="9 10">
    <name type="scientific">Streptomyces gamaensis</name>
    <dbReference type="NCBI Taxonomy" id="1763542"/>
    <lineage>
        <taxon>Bacteria</taxon>
        <taxon>Bacillati</taxon>
        <taxon>Actinomycetota</taxon>
        <taxon>Actinomycetes</taxon>
        <taxon>Kitasatosporales</taxon>
        <taxon>Streptomycetaceae</taxon>
        <taxon>Streptomyces</taxon>
    </lineage>
</organism>
<dbReference type="InterPro" id="IPR006674">
    <property type="entry name" value="HD_domain"/>
</dbReference>
<proteinExistence type="predicted"/>
<dbReference type="SMART" id="SM00471">
    <property type="entry name" value="HDc"/>
    <property type="match status" value="1"/>
</dbReference>
<evidence type="ECO:0000256" key="1">
    <source>
        <dbReference type="ARBA" id="ARBA00001638"/>
    </source>
</evidence>
<comment type="caution">
    <text evidence="9">The sequence shown here is derived from an EMBL/GenBank/DDBJ whole genome shotgun (WGS) entry which is preliminary data.</text>
</comment>
<dbReference type="PANTHER" id="PTHR11845:SF13">
    <property type="entry name" value="5'-DEOXYNUCLEOTIDASE HDDC2"/>
    <property type="match status" value="1"/>
</dbReference>
<accession>A0ABW0Z026</accession>
<comment type="cofactor">
    <cofactor evidence="3">
        <name>Co(2+)</name>
        <dbReference type="ChEBI" id="CHEBI:48828"/>
    </cofactor>
</comment>
<evidence type="ECO:0000256" key="5">
    <source>
        <dbReference type="ARBA" id="ARBA00012964"/>
    </source>
</evidence>
<comment type="cofactor">
    <cofactor evidence="2">
        <name>Mn(2+)</name>
        <dbReference type="ChEBI" id="CHEBI:29035"/>
    </cofactor>
</comment>
<evidence type="ECO:0000256" key="3">
    <source>
        <dbReference type="ARBA" id="ARBA00001941"/>
    </source>
</evidence>
<reference evidence="10" key="1">
    <citation type="journal article" date="2019" name="Int. J. Syst. Evol. Microbiol.">
        <title>The Global Catalogue of Microorganisms (GCM) 10K type strain sequencing project: providing services to taxonomists for standard genome sequencing and annotation.</title>
        <authorList>
            <consortium name="The Broad Institute Genomics Platform"/>
            <consortium name="The Broad Institute Genome Sequencing Center for Infectious Disease"/>
            <person name="Wu L."/>
            <person name="Ma J."/>
        </authorList>
    </citation>
    <scope>NUCLEOTIDE SEQUENCE [LARGE SCALE GENOMIC DNA]</scope>
    <source>
        <strain evidence="10">CGMCC 4.7304</strain>
    </source>
</reference>
<dbReference type="InterPro" id="IPR039356">
    <property type="entry name" value="YfbR/HDDC2"/>
</dbReference>
<name>A0ABW0Z026_9ACTN</name>
<feature type="domain" description="HD/PDEase" evidence="8">
    <location>
        <begin position="31"/>
        <end position="157"/>
    </location>
</feature>
<dbReference type="GO" id="GO:0016787">
    <property type="term" value="F:hydrolase activity"/>
    <property type="evidence" value="ECO:0007669"/>
    <property type="project" value="UniProtKB-KW"/>
</dbReference>
<keyword evidence="6" id="KW-0479">Metal-binding</keyword>
<dbReference type="InterPro" id="IPR003607">
    <property type="entry name" value="HD/PDEase_dom"/>
</dbReference>
<evidence type="ECO:0000313" key="9">
    <source>
        <dbReference type="EMBL" id="MFC5719995.1"/>
    </source>
</evidence>